<feature type="transmembrane region" description="Helical" evidence="7">
    <location>
        <begin position="33"/>
        <end position="54"/>
    </location>
</feature>
<reference evidence="8 9" key="2">
    <citation type="submission" date="2018-03" db="EMBL/GenBank/DDBJ databases">
        <title>The ancient ancestry and fast evolution of plastids.</title>
        <authorList>
            <person name="Moore K.R."/>
            <person name="Magnabosco C."/>
            <person name="Momper L."/>
            <person name="Gold D.A."/>
            <person name="Bosak T."/>
            <person name="Fournier G.P."/>
        </authorList>
    </citation>
    <scope>NUCLEOTIDE SEQUENCE [LARGE SCALE GENOMIC DNA]</scope>
    <source>
        <strain evidence="8 9">ULC18</strain>
    </source>
</reference>
<dbReference type="Pfam" id="PF00860">
    <property type="entry name" value="Xan_ur_permease"/>
    <property type="match status" value="1"/>
</dbReference>
<dbReference type="PANTHER" id="PTHR42810">
    <property type="entry name" value="PURINE PERMEASE C1399.01C-RELATED"/>
    <property type="match status" value="1"/>
</dbReference>
<protein>
    <submittedName>
        <fullName evidence="8">Xanthine permease XanP</fullName>
    </submittedName>
</protein>
<feature type="transmembrane region" description="Helical" evidence="7">
    <location>
        <begin position="95"/>
        <end position="115"/>
    </location>
</feature>
<keyword evidence="4 7" id="KW-0812">Transmembrane</keyword>
<feature type="transmembrane region" description="Helical" evidence="7">
    <location>
        <begin position="127"/>
        <end position="148"/>
    </location>
</feature>
<evidence type="ECO:0000256" key="5">
    <source>
        <dbReference type="ARBA" id="ARBA00022989"/>
    </source>
</evidence>
<evidence type="ECO:0000256" key="3">
    <source>
        <dbReference type="ARBA" id="ARBA00022448"/>
    </source>
</evidence>
<proteinExistence type="inferred from homology"/>
<feature type="transmembrane region" description="Helical" evidence="7">
    <location>
        <begin position="66"/>
        <end position="83"/>
    </location>
</feature>
<keyword evidence="9" id="KW-1185">Reference proteome</keyword>
<dbReference type="OrthoDB" id="9805749at2"/>
<dbReference type="GO" id="GO:0042907">
    <property type="term" value="F:xanthine transmembrane transporter activity"/>
    <property type="evidence" value="ECO:0007669"/>
    <property type="project" value="TreeGrafter"/>
</dbReference>
<name>A0A2T1DVG0_9CYAN</name>
<feature type="transmembrane region" description="Helical" evidence="7">
    <location>
        <begin position="355"/>
        <end position="378"/>
    </location>
</feature>
<evidence type="ECO:0000256" key="2">
    <source>
        <dbReference type="ARBA" id="ARBA00008821"/>
    </source>
</evidence>
<evidence type="ECO:0000313" key="8">
    <source>
        <dbReference type="EMBL" id="PSB24469.1"/>
    </source>
</evidence>
<reference evidence="9" key="1">
    <citation type="submission" date="2018-02" db="EMBL/GenBank/DDBJ databases">
        <authorList>
            <person name="Moore K."/>
            <person name="Momper L."/>
        </authorList>
    </citation>
    <scope>NUCLEOTIDE SEQUENCE [LARGE SCALE GENOMIC DNA]</scope>
    <source>
        <strain evidence="9">ULC18</strain>
    </source>
</reference>
<feature type="transmembrane region" description="Helical" evidence="7">
    <location>
        <begin position="267"/>
        <end position="291"/>
    </location>
</feature>
<evidence type="ECO:0000313" key="9">
    <source>
        <dbReference type="Proteomes" id="UP000239576"/>
    </source>
</evidence>
<sequence>MTHGEVHAEGSHLSSDSPKLLYGLHDKPPFKDALFVGLQHVCAIFIPIVTPGLLITGALGLDPAKASYILGMSLFVSGLGTFIQVRQIGPIGSGLLSVQGTSFAFVTPILAVVALSLQNGKTPEQTLALVLGLCFFGSFIPIILSRFLHLTRKIFTPLVTGTAVTLIGLCLIKVGMFYMAGGGKAKAIAAKAPDSPLAFGSLQNWALALTVFAIVGICSASANKYLRMGSIIIGLFAGFVISTFLGITDFSKLGTLPLINIPIPFRFGLGFDFVTFVSFAIIYIALTLEVLGDITATSMVSGEPIEGATYFRRLKGGILGDGVNSLIASICGTFPIVTPAQNNGIIQLTGVGSRYVGFFVAAILVVLGLFPIVGGVLLAIPTPVFGGAVMLMFGTVAVAGFNILRAVKMDNRSFVILAVSLAAGLGVTFLPEALEHFPAGVRSVLESGIATGSICALVLNLIMPKPAEEAFAAGELIVAEVGVPVESE</sequence>
<feature type="transmembrane region" description="Helical" evidence="7">
    <location>
        <begin position="225"/>
        <end position="247"/>
    </location>
</feature>
<dbReference type="NCBIfam" id="TIGR00801">
    <property type="entry name" value="ncs2"/>
    <property type="match status" value="1"/>
</dbReference>
<keyword evidence="5 7" id="KW-1133">Transmembrane helix</keyword>
<dbReference type="NCBIfam" id="NF037981">
    <property type="entry name" value="NCS2_1"/>
    <property type="match status" value="1"/>
</dbReference>
<dbReference type="InterPro" id="IPR006043">
    <property type="entry name" value="NCS2"/>
</dbReference>
<evidence type="ECO:0000256" key="4">
    <source>
        <dbReference type="ARBA" id="ARBA00022692"/>
    </source>
</evidence>
<dbReference type="InterPro" id="IPR006042">
    <property type="entry name" value="Xan_ur_permease"/>
</dbReference>
<gene>
    <name evidence="8" type="ORF">C7B82_27020</name>
</gene>
<feature type="transmembrane region" description="Helical" evidence="7">
    <location>
        <begin position="414"/>
        <end position="431"/>
    </location>
</feature>
<dbReference type="RefSeq" id="WP_106259968.1">
    <property type="nucleotide sequence ID" value="NZ_CAWNSW010000158.1"/>
</dbReference>
<feature type="transmembrane region" description="Helical" evidence="7">
    <location>
        <begin position="155"/>
        <end position="178"/>
    </location>
</feature>
<feature type="transmembrane region" description="Helical" evidence="7">
    <location>
        <begin position="384"/>
        <end position="407"/>
    </location>
</feature>
<comment type="caution">
    <text evidence="8">The sequence shown here is derived from an EMBL/GenBank/DDBJ whole genome shotgun (WGS) entry which is preliminary data.</text>
</comment>
<dbReference type="EMBL" id="PVWK01000143">
    <property type="protein sequence ID" value="PSB24469.1"/>
    <property type="molecule type" value="Genomic_DNA"/>
</dbReference>
<keyword evidence="3" id="KW-0813">Transport</keyword>
<comment type="subcellular location">
    <subcellularLocation>
        <location evidence="1">Membrane</location>
        <topology evidence="1">Multi-pass membrane protein</topology>
    </subcellularLocation>
</comment>
<dbReference type="PANTHER" id="PTHR42810:SF2">
    <property type="entry name" value="PURINE PERMEASE C1399.01C-RELATED"/>
    <property type="match status" value="1"/>
</dbReference>
<keyword evidence="6 7" id="KW-0472">Membrane</keyword>
<evidence type="ECO:0000256" key="6">
    <source>
        <dbReference type="ARBA" id="ARBA00023136"/>
    </source>
</evidence>
<feature type="transmembrane region" description="Helical" evidence="7">
    <location>
        <begin position="198"/>
        <end position="218"/>
    </location>
</feature>
<evidence type="ECO:0000256" key="7">
    <source>
        <dbReference type="SAM" id="Phobius"/>
    </source>
</evidence>
<dbReference type="AlphaFoldDB" id="A0A2T1DVG0"/>
<dbReference type="Proteomes" id="UP000239576">
    <property type="component" value="Unassembled WGS sequence"/>
</dbReference>
<evidence type="ECO:0000256" key="1">
    <source>
        <dbReference type="ARBA" id="ARBA00004141"/>
    </source>
</evidence>
<feature type="transmembrane region" description="Helical" evidence="7">
    <location>
        <begin position="443"/>
        <end position="462"/>
    </location>
</feature>
<organism evidence="8 9">
    <name type="scientific">Stenomitos frigidus ULC18</name>
    <dbReference type="NCBI Taxonomy" id="2107698"/>
    <lineage>
        <taxon>Bacteria</taxon>
        <taxon>Bacillati</taxon>
        <taxon>Cyanobacteriota</taxon>
        <taxon>Cyanophyceae</taxon>
        <taxon>Leptolyngbyales</taxon>
        <taxon>Leptolyngbyaceae</taxon>
        <taxon>Stenomitos</taxon>
    </lineage>
</organism>
<comment type="similarity">
    <text evidence="2">Belongs to the nucleobase:cation symporter-2 (NCS2) (TC 2.A.40) family.</text>
</comment>
<dbReference type="GO" id="GO:0005886">
    <property type="term" value="C:plasma membrane"/>
    <property type="evidence" value="ECO:0007669"/>
    <property type="project" value="TreeGrafter"/>
</dbReference>
<accession>A0A2T1DVG0</accession>